<keyword evidence="2" id="KW-1003">Cell membrane</keyword>
<dbReference type="EMBL" id="BAAAOB010000001">
    <property type="protein sequence ID" value="GAA1781293.1"/>
    <property type="molecule type" value="Genomic_DNA"/>
</dbReference>
<evidence type="ECO:0000256" key="5">
    <source>
        <dbReference type="ARBA" id="ARBA00023136"/>
    </source>
</evidence>
<keyword evidence="5 6" id="KW-0472">Membrane</keyword>
<dbReference type="RefSeq" id="WP_344029582.1">
    <property type="nucleotide sequence ID" value="NZ_BAAAOB010000001.1"/>
</dbReference>
<feature type="transmembrane region" description="Helical" evidence="6">
    <location>
        <begin position="98"/>
        <end position="117"/>
    </location>
</feature>
<keyword evidence="3 6" id="KW-0812">Transmembrane</keyword>
<feature type="transmembrane region" description="Helical" evidence="6">
    <location>
        <begin position="254"/>
        <end position="275"/>
    </location>
</feature>
<sequence>MQELWQRVLRLRPYRAFSHFTDVGGSTLSAGMSYQALFAVFAALWVGFGVLGITLRGHTELLDTIVTQINTLVPGLVGTGDETNAAVKIDVLLESRSITWLSVVAGASLLWVVLGWFTSTRRSIRLIFGLEVKQYRNALLLKLRDFVLAIGFFIALLVSAALTVMSSGLTDFLFSLFGADPDSWLFGWLGAFARYGALYLFDVLVLVAIHWFLAEVSVPFWSLLRGAALGGVALFGIKVLGSALLGGATSNPVIATFAVFVGLLLWFNIVCRILLLTSSWIATGLDPSLGLPQEEPVRSGE</sequence>
<proteinExistence type="predicted"/>
<feature type="transmembrane region" description="Helical" evidence="6">
    <location>
        <begin position="36"/>
        <end position="55"/>
    </location>
</feature>
<evidence type="ECO:0000256" key="1">
    <source>
        <dbReference type="ARBA" id="ARBA00004651"/>
    </source>
</evidence>
<feature type="transmembrane region" description="Helical" evidence="6">
    <location>
        <begin position="146"/>
        <end position="165"/>
    </location>
</feature>
<name>A0ABN2LA65_9MICO</name>
<evidence type="ECO:0000256" key="6">
    <source>
        <dbReference type="SAM" id="Phobius"/>
    </source>
</evidence>
<comment type="subcellular location">
    <subcellularLocation>
        <location evidence="1">Cell membrane</location>
        <topology evidence="1">Multi-pass membrane protein</topology>
    </subcellularLocation>
</comment>
<reference evidence="7 8" key="1">
    <citation type="journal article" date="2019" name="Int. J. Syst. Evol. Microbiol.">
        <title>The Global Catalogue of Microorganisms (GCM) 10K type strain sequencing project: providing services to taxonomists for standard genome sequencing and annotation.</title>
        <authorList>
            <consortium name="The Broad Institute Genomics Platform"/>
            <consortium name="The Broad Institute Genome Sequencing Center for Infectious Disease"/>
            <person name="Wu L."/>
            <person name="Ma J."/>
        </authorList>
    </citation>
    <scope>NUCLEOTIDE SEQUENCE [LARGE SCALE GENOMIC DNA]</scope>
    <source>
        <strain evidence="7 8">JCM 14736</strain>
    </source>
</reference>
<evidence type="ECO:0000256" key="2">
    <source>
        <dbReference type="ARBA" id="ARBA00022475"/>
    </source>
</evidence>
<evidence type="ECO:0008006" key="9">
    <source>
        <dbReference type="Google" id="ProtNLM"/>
    </source>
</evidence>
<dbReference type="PANTHER" id="PTHR30213">
    <property type="entry name" value="INNER MEMBRANE PROTEIN YHJD"/>
    <property type="match status" value="1"/>
</dbReference>
<evidence type="ECO:0000256" key="4">
    <source>
        <dbReference type="ARBA" id="ARBA00022989"/>
    </source>
</evidence>
<organism evidence="7 8">
    <name type="scientific">Leucobacter iarius</name>
    <dbReference type="NCBI Taxonomy" id="333963"/>
    <lineage>
        <taxon>Bacteria</taxon>
        <taxon>Bacillati</taxon>
        <taxon>Actinomycetota</taxon>
        <taxon>Actinomycetes</taxon>
        <taxon>Micrococcales</taxon>
        <taxon>Microbacteriaceae</taxon>
        <taxon>Leucobacter</taxon>
    </lineage>
</organism>
<protein>
    <recommendedName>
        <fullName evidence="9">YihY/virulence factor BrkB family protein</fullName>
    </recommendedName>
</protein>
<accession>A0ABN2LA65</accession>
<comment type="caution">
    <text evidence="7">The sequence shown here is derived from an EMBL/GenBank/DDBJ whole genome shotgun (WGS) entry which is preliminary data.</text>
</comment>
<gene>
    <name evidence="7" type="ORF">GCM10009768_07830</name>
</gene>
<dbReference type="PIRSF" id="PIRSF035875">
    <property type="entry name" value="RNase_BN"/>
    <property type="match status" value="1"/>
</dbReference>
<evidence type="ECO:0000313" key="7">
    <source>
        <dbReference type="EMBL" id="GAA1781293.1"/>
    </source>
</evidence>
<dbReference type="InterPro" id="IPR017039">
    <property type="entry name" value="Virul_fac_BrkB"/>
</dbReference>
<keyword evidence="4 6" id="KW-1133">Transmembrane helix</keyword>
<evidence type="ECO:0000313" key="8">
    <source>
        <dbReference type="Proteomes" id="UP001500851"/>
    </source>
</evidence>
<dbReference type="Pfam" id="PF03631">
    <property type="entry name" value="Virul_fac_BrkB"/>
    <property type="match status" value="1"/>
</dbReference>
<keyword evidence="8" id="KW-1185">Reference proteome</keyword>
<evidence type="ECO:0000256" key="3">
    <source>
        <dbReference type="ARBA" id="ARBA00022692"/>
    </source>
</evidence>
<feature type="transmembrane region" description="Helical" evidence="6">
    <location>
        <begin position="185"/>
        <end position="214"/>
    </location>
</feature>
<dbReference type="PANTHER" id="PTHR30213:SF1">
    <property type="entry name" value="INNER MEMBRANE PROTEIN YHJD"/>
    <property type="match status" value="1"/>
</dbReference>
<feature type="transmembrane region" description="Helical" evidence="6">
    <location>
        <begin position="226"/>
        <end position="248"/>
    </location>
</feature>
<dbReference type="Proteomes" id="UP001500851">
    <property type="component" value="Unassembled WGS sequence"/>
</dbReference>